<keyword evidence="3" id="KW-1185">Reference proteome</keyword>
<evidence type="ECO:0000313" key="3">
    <source>
        <dbReference type="Proteomes" id="UP000470470"/>
    </source>
</evidence>
<name>A0A7K3WI23_9ACTN</name>
<evidence type="ECO:0000256" key="1">
    <source>
        <dbReference type="SAM" id="MobiDB-lite"/>
    </source>
</evidence>
<gene>
    <name evidence="2" type="ORF">G1H19_14235</name>
</gene>
<dbReference type="EMBL" id="JAAGWK010000021">
    <property type="protein sequence ID" value="NEL55153.1"/>
    <property type="molecule type" value="Genomic_DNA"/>
</dbReference>
<dbReference type="AlphaFoldDB" id="A0A7K3WI23"/>
<organism evidence="2 3">
    <name type="scientific">Goekera deserti</name>
    <dbReference type="NCBI Taxonomy" id="2497753"/>
    <lineage>
        <taxon>Bacteria</taxon>
        <taxon>Bacillati</taxon>
        <taxon>Actinomycetota</taxon>
        <taxon>Actinomycetes</taxon>
        <taxon>Geodermatophilales</taxon>
        <taxon>Geodermatophilaceae</taxon>
        <taxon>Goekera</taxon>
    </lineage>
</organism>
<accession>A0A7K3WI23</accession>
<dbReference type="PANTHER" id="PTHR33973:SF4">
    <property type="entry name" value="OS07G0153300 PROTEIN"/>
    <property type="match status" value="1"/>
</dbReference>
<dbReference type="Proteomes" id="UP000470470">
    <property type="component" value="Unassembled WGS sequence"/>
</dbReference>
<feature type="region of interest" description="Disordered" evidence="1">
    <location>
        <begin position="222"/>
        <end position="256"/>
    </location>
</feature>
<dbReference type="InterPro" id="IPR010775">
    <property type="entry name" value="DUF1365"/>
</dbReference>
<reference evidence="2 3" key="1">
    <citation type="submission" date="2020-02" db="EMBL/GenBank/DDBJ databases">
        <title>The whole genome sequence of CPCC 205119.</title>
        <authorList>
            <person name="Jiang Z."/>
        </authorList>
    </citation>
    <scope>NUCLEOTIDE SEQUENCE [LARGE SCALE GENOMIC DNA]</scope>
    <source>
        <strain evidence="2 3">CPCC 205119</strain>
    </source>
</reference>
<comment type="caution">
    <text evidence="2">The sequence shown here is derived from an EMBL/GenBank/DDBJ whole genome shotgun (WGS) entry which is preliminary data.</text>
</comment>
<evidence type="ECO:0000313" key="2">
    <source>
        <dbReference type="EMBL" id="NEL55153.1"/>
    </source>
</evidence>
<protein>
    <submittedName>
        <fullName evidence="2">DUF1365 domain-containing protein</fullName>
    </submittedName>
</protein>
<dbReference type="Pfam" id="PF07103">
    <property type="entry name" value="DUF1365"/>
    <property type="match status" value="1"/>
</dbReference>
<dbReference type="PANTHER" id="PTHR33973">
    <property type="entry name" value="OS07G0153300 PROTEIN"/>
    <property type="match status" value="1"/>
</dbReference>
<sequence>MGHTRTHPLHNTFSYRGYQWLVDLDALPQLPRGLRGLARFAASDHLGDPSRSIKQNVVTFARLRGVDDVVRVLMLANARSGRYVFNPLSTYWCYRADGSLSCIVAEVHNTYGERHAYLLSPDEAGRAEVDKAFYVSPFAGVDGRYLMRFSAPAAQLRVAIALRQGDRTPFTAWMRGTARPATTAAVLRTVLRWPFMALWVSTLIRWQGIRLWARRLPLVRRPPHHPVPGVGTNTGEHAGPDAAAQHTAHADGEERS</sequence>
<proteinExistence type="predicted"/>